<organism evidence="2 3">
    <name type="scientific">Spirilliplanes yamanashiensis</name>
    <dbReference type="NCBI Taxonomy" id="42233"/>
    <lineage>
        <taxon>Bacteria</taxon>
        <taxon>Bacillati</taxon>
        <taxon>Actinomycetota</taxon>
        <taxon>Actinomycetes</taxon>
        <taxon>Micromonosporales</taxon>
        <taxon>Micromonosporaceae</taxon>
        <taxon>Spirilliplanes</taxon>
    </lineage>
</organism>
<comment type="caution">
    <text evidence="2">The sequence shown here is derived from an EMBL/GenBank/DDBJ whole genome shotgun (WGS) entry which is preliminary data.</text>
</comment>
<keyword evidence="3" id="KW-1185">Reference proteome</keyword>
<feature type="compositionally biased region" description="Pro residues" evidence="1">
    <location>
        <begin position="123"/>
        <end position="134"/>
    </location>
</feature>
<proteinExistence type="predicted"/>
<evidence type="ECO:0000313" key="2">
    <source>
        <dbReference type="EMBL" id="GIJ06347.1"/>
    </source>
</evidence>
<sequence length="160" mass="18282">MPTKAELPEGPRREFVEELFTHYREAGRPPLRTIARWIQENWEARSLRGTASTETIRRTLTGTVVPRNWSTVEAILEALCGLAGRDPGEDRWPDDNWVNYSFKDELKKRWNSVLDHYETELPTLPPRPSPPAPAPRSSFGDPWATAPAPTSSRFDDEPPF</sequence>
<feature type="region of interest" description="Disordered" evidence="1">
    <location>
        <begin position="119"/>
        <end position="160"/>
    </location>
</feature>
<dbReference type="AlphaFoldDB" id="A0A8J3YES0"/>
<evidence type="ECO:0000256" key="1">
    <source>
        <dbReference type="SAM" id="MobiDB-lite"/>
    </source>
</evidence>
<name>A0A8J3YES0_9ACTN</name>
<protein>
    <submittedName>
        <fullName evidence="2">Uncharacterized protein</fullName>
    </submittedName>
</protein>
<dbReference type="EMBL" id="BOOY01000041">
    <property type="protein sequence ID" value="GIJ06347.1"/>
    <property type="molecule type" value="Genomic_DNA"/>
</dbReference>
<reference evidence="2" key="1">
    <citation type="submission" date="2021-01" db="EMBL/GenBank/DDBJ databases">
        <title>Whole genome shotgun sequence of Spirilliplanes yamanashiensis NBRC 15828.</title>
        <authorList>
            <person name="Komaki H."/>
            <person name="Tamura T."/>
        </authorList>
    </citation>
    <scope>NUCLEOTIDE SEQUENCE</scope>
    <source>
        <strain evidence="2">NBRC 15828</strain>
    </source>
</reference>
<evidence type="ECO:0000313" key="3">
    <source>
        <dbReference type="Proteomes" id="UP000652013"/>
    </source>
</evidence>
<dbReference type="Proteomes" id="UP000652013">
    <property type="component" value="Unassembled WGS sequence"/>
</dbReference>
<accession>A0A8J3YES0</accession>
<gene>
    <name evidence="2" type="ORF">Sya03_56990</name>
</gene>